<sequence>MKDSFLRIAAAEWVPQAAHPVLFGLGGLSLGVSIVATVSRVLAG</sequence>
<keyword evidence="1" id="KW-1133">Transmembrane helix</keyword>
<keyword evidence="1" id="KW-0812">Transmembrane</keyword>
<dbReference type="EMBL" id="FTOM01000002">
    <property type="protein sequence ID" value="SIS66482.1"/>
    <property type="molecule type" value="Genomic_DNA"/>
</dbReference>
<dbReference type="Proteomes" id="UP000186098">
    <property type="component" value="Unassembled WGS sequence"/>
</dbReference>
<evidence type="ECO:0000313" key="3">
    <source>
        <dbReference type="Proteomes" id="UP000186098"/>
    </source>
</evidence>
<dbReference type="AlphaFoldDB" id="A0A1N7KXW9"/>
<proteinExistence type="predicted"/>
<evidence type="ECO:0000256" key="1">
    <source>
        <dbReference type="SAM" id="Phobius"/>
    </source>
</evidence>
<evidence type="ECO:0000313" key="2">
    <source>
        <dbReference type="EMBL" id="SIS66482.1"/>
    </source>
</evidence>
<keyword evidence="3" id="KW-1185">Reference proteome</keyword>
<feature type="transmembrane region" description="Helical" evidence="1">
    <location>
        <begin position="20"/>
        <end position="43"/>
    </location>
</feature>
<accession>A0A1N7KXW9</accession>
<keyword evidence="1" id="KW-0472">Membrane</keyword>
<name>A0A1N7KXW9_9RHOB</name>
<dbReference type="RefSeq" id="WP_268875807.1">
    <property type="nucleotide sequence ID" value="NZ_FTOM01000002.1"/>
</dbReference>
<organism evidence="2 3">
    <name type="scientific">Phaeovulum vinaykumarii</name>
    <dbReference type="NCBI Taxonomy" id="407234"/>
    <lineage>
        <taxon>Bacteria</taxon>
        <taxon>Pseudomonadati</taxon>
        <taxon>Pseudomonadota</taxon>
        <taxon>Alphaproteobacteria</taxon>
        <taxon>Rhodobacterales</taxon>
        <taxon>Paracoccaceae</taxon>
        <taxon>Phaeovulum</taxon>
    </lineage>
</organism>
<reference evidence="3" key="1">
    <citation type="submission" date="2017-01" db="EMBL/GenBank/DDBJ databases">
        <authorList>
            <person name="Varghese N."/>
            <person name="Submissions S."/>
        </authorList>
    </citation>
    <scope>NUCLEOTIDE SEQUENCE [LARGE SCALE GENOMIC DNA]</scope>
    <source>
        <strain evidence="3">DSM 18714</strain>
    </source>
</reference>
<protein>
    <submittedName>
        <fullName evidence="2">Uncharacterized protein</fullName>
    </submittedName>
</protein>
<gene>
    <name evidence="2" type="ORF">SAMN05421795_102299</name>
</gene>
<dbReference type="STRING" id="407234.SAMN05421795_102299"/>